<evidence type="ECO:0000313" key="2">
    <source>
        <dbReference type="EMBL" id="MEK0084786.1"/>
    </source>
</evidence>
<dbReference type="InterPro" id="IPR006016">
    <property type="entry name" value="UspA"/>
</dbReference>
<proteinExistence type="predicted"/>
<name>A0ABU8XUA9_9PROT</name>
<evidence type="ECO:0000259" key="1">
    <source>
        <dbReference type="Pfam" id="PF00582"/>
    </source>
</evidence>
<organism evidence="2 3">
    <name type="scientific">Benzoatithermus flavus</name>
    <dbReference type="NCBI Taxonomy" id="3108223"/>
    <lineage>
        <taxon>Bacteria</taxon>
        <taxon>Pseudomonadati</taxon>
        <taxon>Pseudomonadota</taxon>
        <taxon>Alphaproteobacteria</taxon>
        <taxon>Geminicoccales</taxon>
        <taxon>Geminicoccaceae</taxon>
        <taxon>Benzoatithermus</taxon>
    </lineage>
</organism>
<dbReference type="CDD" id="cd00293">
    <property type="entry name" value="USP-like"/>
    <property type="match status" value="1"/>
</dbReference>
<gene>
    <name evidence="2" type="ORF">U1T56_16660</name>
</gene>
<dbReference type="Proteomes" id="UP001375743">
    <property type="component" value="Unassembled WGS sequence"/>
</dbReference>
<dbReference type="SUPFAM" id="SSF52402">
    <property type="entry name" value="Adenine nucleotide alpha hydrolases-like"/>
    <property type="match status" value="2"/>
</dbReference>
<accession>A0ABU8XUA9</accession>
<dbReference type="Gene3D" id="3.40.50.12370">
    <property type="match status" value="1"/>
</dbReference>
<comment type="caution">
    <text evidence="2">The sequence shown here is derived from an EMBL/GenBank/DDBJ whole genome shotgun (WGS) entry which is preliminary data.</text>
</comment>
<dbReference type="Pfam" id="PF00582">
    <property type="entry name" value="Usp"/>
    <property type="match status" value="1"/>
</dbReference>
<feature type="domain" description="UspA" evidence="1">
    <location>
        <begin position="232"/>
        <end position="282"/>
    </location>
</feature>
<reference evidence="2 3" key="1">
    <citation type="submission" date="2024-01" db="EMBL/GenBank/DDBJ databases">
        <title>Multi-omics insights into the function and evolution of sodium benzoate biodegradation pathways in Benzoatithermus flavus gen. nov., sp. nov. from hot spring.</title>
        <authorList>
            <person name="Hu C.-J."/>
            <person name="Li W.-J."/>
        </authorList>
    </citation>
    <scope>NUCLEOTIDE SEQUENCE [LARGE SCALE GENOMIC DNA]</scope>
    <source>
        <strain evidence="2 3">SYSU G07066</strain>
    </source>
</reference>
<sequence>MRTILVNLEISPVLDSVLESALLVAKRFGSYIEGLHMRPGQPDIIAAGADGFVAAAPDLVASFEREARERAERARQIFEAFMDRHGLARGTGAPAGGICADWRIESSSGHAAIGSIGRVFDLIVLGRPLQDSVSPSMAALETALFEAGRPLLIAPPQPPRTMGDNVVVAWNCSTETARTVAFAMPILTQAQRITVLTVQRGTVPGPSAAELAHNLQRHGLNVDWREVPPGTRSVGEAILEEAAGLGADLLIKGAYTQSRLRQMIFGGATSHILAEAELPVIMAN</sequence>
<keyword evidence="3" id="KW-1185">Reference proteome</keyword>
<dbReference type="EMBL" id="JBBLZC010000018">
    <property type="protein sequence ID" value="MEK0084786.1"/>
    <property type="molecule type" value="Genomic_DNA"/>
</dbReference>
<protein>
    <submittedName>
        <fullName evidence="2">Universal stress protein</fullName>
    </submittedName>
</protein>
<dbReference type="RefSeq" id="WP_418160638.1">
    <property type="nucleotide sequence ID" value="NZ_JBBLZC010000018.1"/>
</dbReference>
<evidence type="ECO:0000313" key="3">
    <source>
        <dbReference type="Proteomes" id="UP001375743"/>
    </source>
</evidence>